<feature type="domain" description="DUF4378" evidence="3">
    <location>
        <begin position="963"/>
        <end position="1137"/>
    </location>
</feature>
<feature type="coiled-coil region" evidence="1">
    <location>
        <begin position="924"/>
        <end position="951"/>
    </location>
</feature>
<evidence type="ECO:0000313" key="6">
    <source>
        <dbReference type="Proteomes" id="UP000813462"/>
    </source>
</evidence>
<feature type="region of interest" description="Disordered" evidence="2">
    <location>
        <begin position="41"/>
        <end position="66"/>
    </location>
</feature>
<keyword evidence="1" id="KW-0175">Coiled coil</keyword>
<evidence type="ECO:0000256" key="2">
    <source>
        <dbReference type="SAM" id="MobiDB-lite"/>
    </source>
</evidence>
<comment type="caution">
    <text evidence="5">The sequence shown here is derived from an EMBL/GenBank/DDBJ whole genome shotgun (WGS) entry which is preliminary data.</text>
</comment>
<dbReference type="Pfam" id="PF14383">
    <property type="entry name" value="VARLMGL"/>
    <property type="match status" value="1"/>
</dbReference>
<sequence length="1159" mass="129320">MAAKLLHSLADENPDLQRQIGCMAGIFQLFDRHHILTGKRINQKRLPPANSHSSNGGLERQSSNIYHQRTVTEINLNKGVNEKQRLSTESSRASFSSSCSSSISSLECNKTNQQEASFDRIIFPETPSRDHVMNQSSSSPQLGRQSLDLRDVVKDSMYREARGLAVKTANKEETAGRIVKHRDSPRPLQLSKPMDGSNGVGVSKKQNMPADLKESLRVLAKLREAPWYYNERGDHLGSLYEVNDGSWHTIPKDAPRFSYDGRETNRLSFETRDTFRSTPKLKELPRLSLDSRECSMRRSNSDSKRTHLSRNVQNSGYSNEKAPNVQQSLGTQKRPPSVVAKLMGLEALPDSALANDGQFDMIKTSPVKDVDPYQKSLKINNLNQPIRISNTRNSIKDPMSPRWKNPDLVMKPVSSSRFPIEPAPWTMQDGSRSSQRPNSRPVKVPARATNTIPSVYSEIEKRLKDLEFKQSGKDLRALKQILEAMQAKGLLETRKEEQNLNFGTQGEYESECISPSLNVRSISQRNQQSNRNNASIVGGSDSLRTFESPIVIMKPAKLVEKASIPSSSVIPVDGISDLCKPQNGRNIDGRKGSTNRQAPKDQSLKYSRRDSATSSVEKRASSRNIRSTQSSTRSHQPSKEDTPANVAKSTGSVSPRLQQKKLEMEKQSRPPTPPSDSNRTRRQSNKQPTDSVSPGGKARPKCANLQQCDDELSEISNELRALSCRGDEISVQSDSNILLETKIDMEVTSAARSTEIDDIQSSSMKADEFLASDSMRNVGALDLLLLPLGKFDNSKSAARLDEEESFAELDTVVPEHPSPVSVLDNSAYRDDAPSPVKQISNVLKGIATYTGKPRMDDNSILHVTLQFDAEIKILLHLLSSILRKNPNSIAIRESDDGVQDSNDCQSADNTFSDSIGSGLTSEINRKKLQNIENLVQKLRRLNSNHDEARTDYIASLCENTNPDHRYISEILLASGLLLRDLGSGLTTFQLHPSGHPINPELFFVLEQTKASSLPKEECSPRKVKEKVHRKLIFDAVNEILVGKLALVGVSSEPWLKPEKLAKKTLNAQKLLKELCFEIEQFETKRLGPSLEVEEDGLKNILWEDVMHKSGSWTDFHGEIPGIVLHVEKLIFKDLVDEIVIGEAANLRTKPCRRRQLFAK</sequence>
<dbReference type="InterPro" id="IPR032795">
    <property type="entry name" value="DUF3741-assoc"/>
</dbReference>
<feature type="region of interest" description="Disordered" evidence="2">
    <location>
        <begin position="419"/>
        <end position="444"/>
    </location>
</feature>
<evidence type="ECO:0000313" key="5">
    <source>
        <dbReference type="EMBL" id="KAH7528883.1"/>
    </source>
</evidence>
<dbReference type="Proteomes" id="UP000813462">
    <property type="component" value="Unassembled WGS sequence"/>
</dbReference>
<accession>A0A978VEU4</accession>
<feature type="compositionally biased region" description="Polar residues" evidence="2">
    <location>
        <begin position="50"/>
        <end position="66"/>
    </location>
</feature>
<feature type="compositionally biased region" description="Polar residues" evidence="2">
    <location>
        <begin position="428"/>
        <end position="438"/>
    </location>
</feature>
<protein>
    <recommendedName>
        <fullName evidence="7">Protein LONGIFOLIA 1</fullName>
    </recommendedName>
</protein>
<feature type="compositionally biased region" description="Basic and acidic residues" evidence="2">
    <location>
        <begin position="288"/>
        <end position="305"/>
    </location>
</feature>
<feature type="domain" description="DUF3741" evidence="4">
    <location>
        <begin position="334"/>
        <end position="351"/>
    </location>
</feature>
<evidence type="ECO:0000259" key="4">
    <source>
        <dbReference type="Pfam" id="PF14383"/>
    </source>
</evidence>
<dbReference type="GO" id="GO:0051513">
    <property type="term" value="P:regulation of monopolar cell growth"/>
    <property type="evidence" value="ECO:0007669"/>
    <property type="project" value="InterPro"/>
</dbReference>
<evidence type="ECO:0000256" key="1">
    <source>
        <dbReference type="SAM" id="Coils"/>
    </source>
</evidence>
<feature type="compositionally biased region" description="Polar residues" evidence="2">
    <location>
        <begin position="899"/>
        <end position="915"/>
    </location>
</feature>
<feature type="compositionally biased region" description="Basic and acidic residues" evidence="2">
    <location>
        <begin position="598"/>
        <end position="620"/>
    </location>
</feature>
<name>A0A978VEU4_ZIZJJ</name>
<evidence type="ECO:0008006" key="7">
    <source>
        <dbReference type="Google" id="ProtNLM"/>
    </source>
</evidence>
<proteinExistence type="predicted"/>
<feature type="region of interest" description="Disordered" evidence="2">
    <location>
        <begin position="185"/>
        <end position="205"/>
    </location>
</feature>
<dbReference type="AlphaFoldDB" id="A0A978VEU4"/>
<evidence type="ECO:0000259" key="3">
    <source>
        <dbReference type="Pfam" id="PF14309"/>
    </source>
</evidence>
<organism evidence="5 6">
    <name type="scientific">Ziziphus jujuba var. spinosa</name>
    <dbReference type="NCBI Taxonomy" id="714518"/>
    <lineage>
        <taxon>Eukaryota</taxon>
        <taxon>Viridiplantae</taxon>
        <taxon>Streptophyta</taxon>
        <taxon>Embryophyta</taxon>
        <taxon>Tracheophyta</taxon>
        <taxon>Spermatophyta</taxon>
        <taxon>Magnoliopsida</taxon>
        <taxon>eudicotyledons</taxon>
        <taxon>Gunneridae</taxon>
        <taxon>Pentapetalae</taxon>
        <taxon>rosids</taxon>
        <taxon>fabids</taxon>
        <taxon>Rosales</taxon>
        <taxon>Rhamnaceae</taxon>
        <taxon>Paliureae</taxon>
        <taxon>Ziziphus</taxon>
    </lineage>
</organism>
<feature type="compositionally biased region" description="Polar residues" evidence="2">
    <location>
        <begin position="647"/>
        <end position="657"/>
    </location>
</feature>
<dbReference type="PANTHER" id="PTHR31680">
    <property type="entry name" value="LONGIFOLIA PROTEIN"/>
    <property type="match status" value="1"/>
</dbReference>
<dbReference type="InterPro" id="IPR033334">
    <property type="entry name" value="LNG1/2"/>
</dbReference>
<gene>
    <name evidence="5" type="ORF">FEM48_Zijuj05G0125100</name>
</gene>
<dbReference type="Pfam" id="PF14309">
    <property type="entry name" value="DUF4378"/>
    <property type="match status" value="1"/>
</dbReference>
<reference evidence="5" key="1">
    <citation type="journal article" date="2021" name="Front. Plant Sci.">
        <title>Chromosome-Scale Genome Assembly for Chinese Sour Jujube and Insights Into Its Genome Evolution and Domestication Signature.</title>
        <authorList>
            <person name="Shen L.-Y."/>
            <person name="Luo H."/>
            <person name="Wang X.-L."/>
            <person name="Wang X.-M."/>
            <person name="Qiu X.-J."/>
            <person name="Liu H."/>
            <person name="Zhou S.-S."/>
            <person name="Jia K.-H."/>
            <person name="Nie S."/>
            <person name="Bao Y.-T."/>
            <person name="Zhang R.-G."/>
            <person name="Yun Q.-Z."/>
            <person name="Chai Y.-H."/>
            <person name="Lu J.-Y."/>
            <person name="Li Y."/>
            <person name="Zhao S.-W."/>
            <person name="Mao J.-F."/>
            <person name="Jia S.-G."/>
            <person name="Mao Y.-M."/>
        </authorList>
    </citation>
    <scope>NUCLEOTIDE SEQUENCE</scope>
    <source>
        <strain evidence="5">AT0</strain>
        <tissue evidence="5">Leaf</tissue>
    </source>
</reference>
<dbReference type="PANTHER" id="PTHR31680:SF4">
    <property type="entry name" value="LONGIFOLIA PROTEIN"/>
    <property type="match status" value="1"/>
</dbReference>
<dbReference type="EMBL" id="JAEACU010000005">
    <property type="protein sequence ID" value="KAH7528883.1"/>
    <property type="molecule type" value="Genomic_DNA"/>
</dbReference>
<dbReference type="InterPro" id="IPR025486">
    <property type="entry name" value="DUF4378"/>
</dbReference>
<feature type="region of interest" description="Disordered" evidence="2">
    <location>
        <begin position="894"/>
        <end position="915"/>
    </location>
</feature>
<feature type="region of interest" description="Disordered" evidence="2">
    <location>
        <begin position="570"/>
        <end position="703"/>
    </location>
</feature>
<feature type="compositionally biased region" description="Polar residues" evidence="2">
    <location>
        <begin position="309"/>
        <end position="318"/>
    </location>
</feature>
<feature type="region of interest" description="Disordered" evidence="2">
    <location>
        <begin position="288"/>
        <end position="334"/>
    </location>
</feature>
<feature type="compositionally biased region" description="Polar residues" evidence="2">
    <location>
        <begin position="622"/>
        <end position="635"/>
    </location>
</feature>